<evidence type="ECO:0000313" key="2">
    <source>
        <dbReference type="EMBL" id="SEC03633.1"/>
    </source>
</evidence>
<dbReference type="EMBL" id="FNRV01000001">
    <property type="protein sequence ID" value="SEC03633.1"/>
    <property type="molecule type" value="Genomic_DNA"/>
</dbReference>
<keyword evidence="3" id="KW-1185">Reference proteome</keyword>
<dbReference type="Proteomes" id="UP000199665">
    <property type="component" value="Unassembled WGS sequence"/>
</dbReference>
<dbReference type="Pfam" id="PF04865">
    <property type="entry name" value="Baseplate_J"/>
    <property type="match status" value="1"/>
</dbReference>
<name>A0ABY0XSL9_9PSED</name>
<comment type="caution">
    <text evidence="2">The sequence shown here is derived from an EMBL/GenBank/DDBJ whole genome shotgun (WGS) entry which is preliminary data.</text>
</comment>
<gene>
    <name evidence="2" type="ORF">SAMN05216205_1296</name>
</gene>
<protein>
    <submittedName>
        <fullName evidence="2">Uncharacterized phage protein gp47/JayE</fullName>
    </submittedName>
</protein>
<reference evidence="2 3" key="1">
    <citation type="submission" date="2016-10" db="EMBL/GenBank/DDBJ databases">
        <authorList>
            <person name="Varghese N."/>
            <person name="Submissions S."/>
        </authorList>
    </citation>
    <scope>NUCLEOTIDE SEQUENCE [LARGE SCALE GENOMIC DNA]</scope>
    <source>
        <strain evidence="2 3">DSM 18327</strain>
    </source>
</reference>
<organism evidence="2 3">
    <name type="scientific">Pseudomonas mohnii</name>
    <dbReference type="NCBI Taxonomy" id="395600"/>
    <lineage>
        <taxon>Bacteria</taxon>
        <taxon>Pseudomonadati</taxon>
        <taxon>Pseudomonadota</taxon>
        <taxon>Gammaproteobacteria</taxon>
        <taxon>Pseudomonadales</taxon>
        <taxon>Pseudomonadaceae</taxon>
        <taxon>Pseudomonas</taxon>
    </lineage>
</organism>
<feature type="domain" description="Baseplate protein J-like barrel" evidence="1">
    <location>
        <begin position="102"/>
        <end position="180"/>
    </location>
</feature>
<sequence length="392" mass="39502">MASPTAPTISATGISAPTYAEVLAYLQSKYRSIYGDDIYLESDSQDGQFLGVIALAISDANAATIAAYLSFSPGTAQKAALSSNVKINGISRAVPTNSQADLTIVGQAGTVITQGFAQDQNNNKWVLPATVTIPPSGSIIVTAVCATAGAISAGPDQINKIATMTRGWQSVSNAFPASEGAPVETDSALRQRQKTSTALPSRTVLEGTIGAVAGVAGVTRYVAYDNDTKVTDVNGIPGNSLAMVVEGGDVSAIASAIAGKKGPGGGTYGTTSATVMNVYGMPIPINFFRPTYRAITAAASLKALPGYTSAIGTALQQAVSDYVNLVAIGGGPSGTVEWADALTAANSIPGSNTFKLTALTLSGPGGPGTPDVPLAFNEAASCTPASIVLTVT</sequence>
<evidence type="ECO:0000259" key="1">
    <source>
        <dbReference type="Pfam" id="PF04865"/>
    </source>
</evidence>
<proteinExistence type="predicted"/>
<evidence type="ECO:0000313" key="3">
    <source>
        <dbReference type="Proteomes" id="UP000199665"/>
    </source>
</evidence>
<dbReference type="RefSeq" id="WP_090463635.1">
    <property type="nucleotide sequence ID" value="NZ_FNRV01000001.1"/>
</dbReference>
<dbReference type="InterPro" id="IPR006949">
    <property type="entry name" value="Barrel_Baseplate_J-like"/>
</dbReference>
<accession>A0ABY0XSL9</accession>